<protein>
    <submittedName>
        <fullName evidence="1">Uncharacterized protein</fullName>
    </submittedName>
</protein>
<dbReference type="EMBL" id="VHII01000010">
    <property type="protein sequence ID" value="KAF1384745.1"/>
    <property type="molecule type" value="Genomic_DNA"/>
</dbReference>
<proteinExistence type="predicted"/>
<sequence>MHTHHERDCGSLCSQGAQQSECWLSQKRISCTKVSLQPYKMQLKPRPPRISLTDRKLCDSHQTFQQPGIVLICNSQ</sequence>
<evidence type="ECO:0000313" key="2">
    <source>
        <dbReference type="Proteomes" id="UP000465112"/>
    </source>
</evidence>
<dbReference type="Proteomes" id="UP000465112">
    <property type="component" value="Chromosome 10"/>
</dbReference>
<dbReference type="AlphaFoldDB" id="A0A6A5F3C8"/>
<comment type="caution">
    <text evidence="1">The sequence shown here is derived from an EMBL/GenBank/DDBJ whole genome shotgun (WGS) entry which is preliminary data.</text>
</comment>
<name>A0A6A5F3C8_PERFL</name>
<organism evidence="1 2">
    <name type="scientific">Perca fluviatilis</name>
    <name type="common">European perch</name>
    <dbReference type="NCBI Taxonomy" id="8168"/>
    <lineage>
        <taxon>Eukaryota</taxon>
        <taxon>Metazoa</taxon>
        <taxon>Chordata</taxon>
        <taxon>Craniata</taxon>
        <taxon>Vertebrata</taxon>
        <taxon>Euteleostomi</taxon>
        <taxon>Actinopterygii</taxon>
        <taxon>Neopterygii</taxon>
        <taxon>Teleostei</taxon>
        <taxon>Neoteleostei</taxon>
        <taxon>Acanthomorphata</taxon>
        <taxon>Eupercaria</taxon>
        <taxon>Perciformes</taxon>
        <taxon>Percoidei</taxon>
        <taxon>Percidae</taxon>
        <taxon>Percinae</taxon>
        <taxon>Perca</taxon>
    </lineage>
</organism>
<evidence type="ECO:0000313" key="1">
    <source>
        <dbReference type="EMBL" id="KAF1384745.1"/>
    </source>
</evidence>
<gene>
    <name evidence="1" type="ORF">PFLUV_G00123350</name>
</gene>
<accession>A0A6A5F3C8</accession>
<reference evidence="1 2" key="1">
    <citation type="submission" date="2019-06" db="EMBL/GenBank/DDBJ databases">
        <title>A chromosome-scale genome assembly of the European perch, Perca fluviatilis.</title>
        <authorList>
            <person name="Roques C."/>
            <person name="Zahm M."/>
            <person name="Cabau C."/>
            <person name="Klopp C."/>
            <person name="Bouchez O."/>
            <person name="Donnadieu C."/>
            <person name="Kuhl H."/>
            <person name="Gislard M."/>
            <person name="Guendouz S."/>
            <person name="Journot L."/>
            <person name="Haffray P."/>
            <person name="Bestin A."/>
            <person name="Morvezen R."/>
            <person name="Feron R."/>
            <person name="Wen M."/>
            <person name="Jouanno E."/>
            <person name="Herpin A."/>
            <person name="Schartl M."/>
            <person name="Postlethwait J."/>
            <person name="Schaerlinger B."/>
            <person name="Chardard D."/>
            <person name="Lecocq T."/>
            <person name="Poncet C."/>
            <person name="Jaffrelo L."/>
            <person name="Lampietro C."/>
            <person name="Guiguen Y."/>
        </authorList>
    </citation>
    <scope>NUCLEOTIDE SEQUENCE [LARGE SCALE GENOMIC DNA]</scope>
    <source>
        <tissue evidence="1">Blood</tissue>
    </source>
</reference>
<keyword evidence="2" id="KW-1185">Reference proteome</keyword>